<organism evidence="3 4">
    <name type="scientific">Desulfobotulus pelophilus</name>
    <dbReference type="NCBI Taxonomy" id="2823377"/>
    <lineage>
        <taxon>Bacteria</taxon>
        <taxon>Pseudomonadati</taxon>
        <taxon>Thermodesulfobacteriota</taxon>
        <taxon>Desulfobacteria</taxon>
        <taxon>Desulfobacterales</taxon>
        <taxon>Desulfobacteraceae</taxon>
        <taxon>Desulfobotulus</taxon>
    </lineage>
</organism>
<dbReference type="RefSeq" id="WP_265425282.1">
    <property type="nucleotide sequence ID" value="NZ_JAPFPW010000011.1"/>
</dbReference>
<accession>A0ABT3NA73</accession>
<name>A0ABT3NA73_9BACT</name>
<protein>
    <submittedName>
        <fullName evidence="3">Glycosyltransferase family 4 protein</fullName>
    </submittedName>
</protein>
<sequence length="423" mass="47226">MRILYLLSQKPGCTGSGFYTQSMIREAKSLGHETWLVAAVEKGEESSFQGPWKKNVSFVRFGTRDLTFPIPGMSDGMPYRSTRFMDLGEGQLHALEKAFRVAISEAVLTFRPDVIHGNHLWLMASLVKDLFPTIPLVITSHGTDLRQFENCPHLRQKVIGCGRADAVIALTQTQKKEISFLYRIPEERIHVIGTGYNAQCFYPAPKPDLPPVRLLYAGKISFAKGVFWLLSAIKILNDISLPFHLSLAGSGSGDEYDACVRLAGSMKKNVSWLGMLNQTELAARMREAHMFILPSFFEGQPLVLLEALASGCRIITTKLPGTEALFVGLHGHAIRMIELPPLQTIDRPHERDVPALVHNLADVINDEVHACYEGLDPPDDTLAEAMQCHTWGALFRRVQFLYEQVRTEPAVHGDLCVFSMEKP</sequence>
<dbReference type="PANTHER" id="PTHR46401:SF2">
    <property type="entry name" value="GLYCOSYLTRANSFERASE WBBK-RELATED"/>
    <property type="match status" value="1"/>
</dbReference>
<dbReference type="CDD" id="cd03801">
    <property type="entry name" value="GT4_PimA-like"/>
    <property type="match status" value="1"/>
</dbReference>
<evidence type="ECO:0000256" key="1">
    <source>
        <dbReference type="ARBA" id="ARBA00022679"/>
    </source>
</evidence>
<dbReference type="Gene3D" id="3.40.50.2000">
    <property type="entry name" value="Glycogen Phosphorylase B"/>
    <property type="match status" value="2"/>
</dbReference>
<dbReference type="Pfam" id="PF13439">
    <property type="entry name" value="Glyco_transf_4"/>
    <property type="match status" value="1"/>
</dbReference>
<keyword evidence="4" id="KW-1185">Reference proteome</keyword>
<evidence type="ECO:0000313" key="3">
    <source>
        <dbReference type="EMBL" id="MCW7754362.1"/>
    </source>
</evidence>
<dbReference type="Pfam" id="PF13692">
    <property type="entry name" value="Glyco_trans_1_4"/>
    <property type="match status" value="1"/>
</dbReference>
<feature type="domain" description="Glycosyltransferase subfamily 4-like N-terminal" evidence="2">
    <location>
        <begin position="15"/>
        <end position="197"/>
    </location>
</feature>
<dbReference type="InterPro" id="IPR028098">
    <property type="entry name" value="Glyco_trans_4-like_N"/>
</dbReference>
<comment type="caution">
    <text evidence="3">The sequence shown here is derived from an EMBL/GenBank/DDBJ whole genome shotgun (WGS) entry which is preliminary data.</text>
</comment>
<dbReference type="PANTHER" id="PTHR46401">
    <property type="entry name" value="GLYCOSYLTRANSFERASE WBBK-RELATED"/>
    <property type="match status" value="1"/>
</dbReference>
<keyword evidence="1" id="KW-0808">Transferase</keyword>
<reference evidence="3 4" key="1">
    <citation type="submission" date="2022-11" db="EMBL/GenBank/DDBJ databases">
        <title>Desulfobotulus tamanensis H1 sp. nov. - anaerobic, alkaliphilic, sulphate reducing bacterium isolated from terrestrial mud volcano.</title>
        <authorList>
            <person name="Frolova A."/>
            <person name="Merkel A.Y."/>
            <person name="Slobodkin A.I."/>
        </authorList>
    </citation>
    <scope>NUCLEOTIDE SEQUENCE [LARGE SCALE GENOMIC DNA]</scope>
    <source>
        <strain evidence="3 4">H1</strain>
    </source>
</reference>
<dbReference type="SUPFAM" id="SSF53756">
    <property type="entry name" value="UDP-Glycosyltransferase/glycogen phosphorylase"/>
    <property type="match status" value="1"/>
</dbReference>
<proteinExistence type="predicted"/>
<dbReference type="EMBL" id="JAPFPW010000011">
    <property type="protein sequence ID" value="MCW7754362.1"/>
    <property type="molecule type" value="Genomic_DNA"/>
</dbReference>
<evidence type="ECO:0000259" key="2">
    <source>
        <dbReference type="Pfam" id="PF13439"/>
    </source>
</evidence>
<gene>
    <name evidence="3" type="ORF">OOT00_10225</name>
</gene>
<dbReference type="Proteomes" id="UP001209681">
    <property type="component" value="Unassembled WGS sequence"/>
</dbReference>
<evidence type="ECO:0000313" key="4">
    <source>
        <dbReference type="Proteomes" id="UP001209681"/>
    </source>
</evidence>